<gene>
    <name evidence="1" type="ORF">SAMN05421736_1481</name>
</gene>
<dbReference type="EMBL" id="FNPI01000048">
    <property type="protein sequence ID" value="SDZ69109.1"/>
    <property type="molecule type" value="Genomic_DNA"/>
</dbReference>
<dbReference type="Proteomes" id="UP000198935">
    <property type="component" value="Unassembled WGS sequence"/>
</dbReference>
<proteinExistence type="predicted"/>
<dbReference type="AlphaFoldDB" id="A0A1H3V4X2"/>
<evidence type="ECO:0000313" key="1">
    <source>
        <dbReference type="EMBL" id="SDZ69109.1"/>
    </source>
</evidence>
<name>A0A1H3V4X2_9BACI</name>
<feature type="non-terminal residue" evidence="1">
    <location>
        <position position="407"/>
    </location>
</feature>
<evidence type="ECO:0000313" key="2">
    <source>
        <dbReference type="Proteomes" id="UP000198935"/>
    </source>
</evidence>
<organism evidence="1 2">
    <name type="scientific">Evansella caseinilytica</name>
    <dbReference type="NCBI Taxonomy" id="1503961"/>
    <lineage>
        <taxon>Bacteria</taxon>
        <taxon>Bacillati</taxon>
        <taxon>Bacillota</taxon>
        <taxon>Bacilli</taxon>
        <taxon>Bacillales</taxon>
        <taxon>Bacillaceae</taxon>
        <taxon>Evansella</taxon>
    </lineage>
</organism>
<dbReference type="OrthoDB" id="3268975at2"/>
<keyword evidence="2" id="KW-1185">Reference proteome</keyword>
<reference evidence="2" key="1">
    <citation type="submission" date="2016-10" db="EMBL/GenBank/DDBJ databases">
        <authorList>
            <person name="Varghese N."/>
            <person name="Submissions S."/>
        </authorList>
    </citation>
    <scope>NUCLEOTIDE SEQUENCE [LARGE SCALE GENOMIC DNA]</scope>
    <source>
        <strain evidence="2">SP</strain>
    </source>
</reference>
<protein>
    <submittedName>
        <fullName evidence="1">Uncharacterized protein</fullName>
    </submittedName>
</protein>
<accession>A0A1H3V4X2</accession>
<sequence>MNVKLFPKGKSRQLIVVLVMILLLLPISFLSLGEASETVKQEIHDFARGSYDILLRPPDSRSEIEQRLGLVEENYLGIGTGGITRSQWENVLAREDVEIAAPVAAIGLFKPSQITYALPPRPDEALRYNVTHFTFDGVNTYTLNKYTHYTLPDNNSWGCVDIAPENLVNLFWCDMPMYYFPDAYHQVVAIDVDQEALLTGNNYSIIRDAVPSLYERDIDNFLDVPIISLKDSRTPLTATLEIEAIDFTQEDTIQLKEKYGIDRNDPYAVFHSLIWNNLKLHNELMEEMKEKPALFSEIYELDFSEKVVPFYDNYLYTDENYQFYTYEEQMISDFNGQISSFSQKQFYFLHPVEYQWEENNVSIRQVDVDETSGVPLYRKMDNVQSYVFDDGEITDGFGFSFKHAGYF</sequence>